<keyword evidence="1" id="KW-1133">Transmembrane helix</keyword>
<sequence length="552" mass="61314">MIAFTVAILTIVFVNEVNLEYCPHPELCPYLDNSGPSNSSEYYVDVSVGRLAFVSSLSSTISFALVASLMTLYGYVVAKQMLRASIQCNKKATLPSPYYMSTLIRILNAEIVPLWDTLSRFCQQPHRSYKGHSFGKQFTTPRVFRLCRAVFVLSLFSSLCIQIADTYLHVVIDATSVTRLLPELNVEHQLSKALAPWYFQDDGSYGTNHSKLFWSNALQFIAEDTLRSANTSLFTQTIHKIDSLVFNYTDAQGFASRTNTPSLFGKIDLNTSFPLNLTSQDSDAIFSNPWRWLGKTEIQSDKSDLTAPFLNSTQLLWAARFGPVFLLTCNTTVFDVSYSVINNQVSSLTTSKSNGSVAGMVSMHSLNSLSGMDVGRNQVVFEINENRTTPDAFIRNFELSMSKVMSAPLVVHTVPVSAGLVQRRATKVITKLPKLALWLLVASNLLFALLGLVLAVLALKATSPDTRQIQIRLSTAGLAAQLFNPRHAQCKVKDDSNLFKENWRDGQVANEVKVGVRRTSAGGVEFTKHEAVDKARPFDEEDTLVLRQTHTL</sequence>
<reference evidence="3" key="1">
    <citation type="submission" date="2018-12" db="EMBL/GenBank/DDBJ databases">
        <authorList>
            <person name="Syme R.A."/>
            <person name="Farfan-Caceres L."/>
            <person name="Lichtenzveig J."/>
        </authorList>
    </citation>
    <scope>NUCLEOTIDE SEQUENCE</scope>
    <source>
        <strain evidence="3">Al4</strain>
    </source>
</reference>
<dbReference type="Proteomes" id="UP000651452">
    <property type="component" value="Unassembled WGS sequence"/>
</dbReference>
<feature type="transmembrane region" description="Helical" evidence="1">
    <location>
        <begin position="51"/>
        <end position="76"/>
    </location>
</feature>
<dbReference type="AlphaFoldDB" id="A0A8H7JEC8"/>
<evidence type="ECO:0000313" key="3">
    <source>
        <dbReference type="EMBL" id="KAF9701743.1"/>
    </source>
</evidence>
<evidence type="ECO:0000256" key="2">
    <source>
        <dbReference type="SAM" id="SignalP"/>
    </source>
</evidence>
<dbReference type="OrthoDB" id="3344043at2759"/>
<comment type="caution">
    <text evidence="3">The sequence shown here is derived from an EMBL/GenBank/DDBJ whole genome shotgun (WGS) entry which is preliminary data.</text>
</comment>
<feature type="signal peptide" evidence="2">
    <location>
        <begin position="1"/>
        <end position="19"/>
    </location>
</feature>
<evidence type="ECO:0000256" key="1">
    <source>
        <dbReference type="SAM" id="Phobius"/>
    </source>
</evidence>
<keyword evidence="1" id="KW-0812">Transmembrane</keyword>
<feature type="chain" id="PRO_5034779628" evidence="2">
    <location>
        <begin position="20"/>
        <end position="552"/>
    </location>
</feature>
<keyword evidence="1" id="KW-0472">Membrane</keyword>
<keyword evidence="2" id="KW-0732">Signal</keyword>
<protein>
    <submittedName>
        <fullName evidence="3">Uncharacterized protein</fullName>
    </submittedName>
</protein>
<evidence type="ECO:0000313" key="4">
    <source>
        <dbReference type="Proteomes" id="UP000651452"/>
    </source>
</evidence>
<name>A0A8H7JEC8_9PLEO</name>
<feature type="transmembrane region" description="Helical" evidence="1">
    <location>
        <begin position="435"/>
        <end position="459"/>
    </location>
</feature>
<keyword evidence="4" id="KW-1185">Reference proteome</keyword>
<accession>A0A8H7JEC8</accession>
<reference evidence="3" key="2">
    <citation type="submission" date="2020-09" db="EMBL/GenBank/DDBJ databases">
        <title>Reference genome assembly for Australian Ascochyta lentis isolate Al4.</title>
        <authorList>
            <person name="Lee R.C."/>
            <person name="Farfan-Caceres L.M."/>
            <person name="Debler J.W."/>
            <person name="Williams A.H."/>
            <person name="Henares B.M."/>
        </authorList>
    </citation>
    <scope>NUCLEOTIDE SEQUENCE</scope>
    <source>
        <strain evidence="3">Al4</strain>
    </source>
</reference>
<gene>
    <name evidence="3" type="ORF">EKO04_000960</name>
</gene>
<organism evidence="3 4">
    <name type="scientific">Ascochyta lentis</name>
    <dbReference type="NCBI Taxonomy" id="205686"/>
    <lineage>
        <taxon>Eukaryota</taxon>
        <taxon>Fungi</taxon>
        <taxon>Dikarya</taxon>
        <taxon>Ascomycota</taxon>
        <taxon>Pezizomycotina</taxon>
        <taxon>Dothideomycetes</taxon>
        <taxon>Pleosporomycetidae</taxon>
        <taxon>Pleosporales</taxon>
        <taxon>Pleosporineae</taxon>
        <taxon>Didymellaceae</taxon>
        <taxon>Ascochyta</taxon>
    </lineage>
</organism>
<dbReference type="EMBL" id="RZGK01000002">
    <property type="protein sequence ID" value="KAF9701743.1"/>
    <property type="molecule type" value="Genomic_DNA"/>
</dbReference>
<proteinExistence type="predicted"/>